<feature type="modified residue" description="4-aspartylphosphate" evidence="7">
    <location>
        <position position="54"/>
    </location>
</feature>
<dbReference type="InterPro" id="IPR009057">
    <property type="entry name" value="Homeodomain-like_sf"/>
</dbReference>
<evidence type="ECO:0000259" key="9">
    <source>
        <dbReference type="PROSITE" id="PS50110"/>
    </source>
</evidence>
<dbReference type="PROSITE" id="PS50045">
    <property type="entry name" value="SIGMA54_INTERACT_4"/>
    <property type="match status" value="1"/>
</dbReference>
<evidence type="ECO:0000256" key="7">
    <source>
        <dbReference type="PROSITE-ProRule" id="PRU00169"/>
    </source>
</evidence>
<dbReference type="PANTHER" id="PTHR32071">
    <property type="entry name" value="TRANSCRIPTIONAL REGULATORY PROTEIN"/>
    <property type="match status" value="1"/>
</dbReference>
<dbReference type="AlphaFoldDB" id="A0A2G8RIK6"/>
<dbReference type="CDD" id="cd00009">
    <property type="entry name" value="AAA"/>
    <property type="match status" value="1"/>
</dbReference>
<gene>
    <name evidence="10" type="ORF">P775_04505</name>
</gene>
<dbReference type="FunFam" id="3.40.50.2300:FF:000018">
    <property type="entry name" value="DNA-binding transcriptional regulator NtrC"/>
    <property type="match status" value="1"/>
</dbReference>
<reference evidence="10 11" key="1">
    <citation type="submission" date="2013-09" db="EMBL/GenBank/DDBJ databases">
        <title>Genome sequencing of Phaeobacter antarcticus sp. nov. SM1211.</title>
        <authorList>
            <person name="Zhang X.-Y."/>
            <person name="Liu C."/>
            <person name="Chen X.-L."/>
            <person name="Xie B.-B."/>
            <person name="Qin Q.-L."/>
            <person name="Rong J.-C."/>
            <person name="Zhang Y.-Z."/>
        </authorList>
    </citation>
    <scope>NUCLEOTIDE SEQUENCE [LARGE SCALE GENOMIC DNA]</scope>
    <source>
        <strain evidence="10 11">SM1211</strain>
    </source>
</reference>
<sequence>MIKAVIWIVDDDDDHREGLCDLIAAAGHGPIGFGSAADALDAMKRGLPDLILSDLRMPGMDGLAFLRTIRDRGAEVPLILLTGHGDVGQAVRAMQLGAQDFLEKPYDADHLLSVIDRTLQSSRLSIENAALRQSLQALQPRLLGNTTALTALRNRLIQIAPLDVDVILQGETGTGKELAARILHQSGPRQTGPFVTINCAALNATGFETDLFGQLNEDCSMRPGRIAAADGGTLFLDQIDVMPLSLQPRLLRFIQTRCIELGGTTTPINIRIIAAASADLRELIARDMFRQDMFYRLSDVEISLPPLREIPADIPVLFAHFVKEAAARHGLPATEITFADRKTLMRHHWPGNGHELRQAALRRVIGLEGSVAETIRAPGSTLKDRVLHFEAMEIARVLDQCKGNTARAAQELGIPRRTLTAKISRSPLRDPD</sequence>
<dbReference type="Gene3D" id="3.40.50.2300">
    <property type="match status" value="1"/>
</dbReference>
<organism evidence="10 11">
    <name type="scientific">Puniceibacterium antarcticum</name>
    <dbReference type="NCBI Taxonomy" id="1206336"/>
    <lineage>
        <taxon>Bacteria</taxon>
        <taxon>Pseudomonadati</taxon>
        <taxon>Pseudomonadota</taxon>
        <taxon>Alphaproteobacteria</taxon>
        <taxon>Rhodobacterales</taxon>
        <taxon>Paracoccaceae</taxon>
        <taxon>Puniceibacterium</taxon>
    </lineage>
</organism>
<name>A0A2G8RIK6_9RHOB</name>
<dbReference type="InterPro" id="IPR058031">
    <property type="entry name" value="AAA_lid_NorR"/>
</dbReference>
<comment type="caution">
    <text evidence="10">The sequence shown here is derived from an EMBL/GenBank/DDBJ whole genome shotgun (WGS) entry which is preliminary data.</text>
</comment>
<keyword evidence="4" id="KW-0902">Two-component regulatory system</keyword>
<dbReference type="InterPro" id="IPR001789">
    <property type="entry name" value="Sig_transdc_resp-reg_receiver"/>
</dbReference>
<dbReference type="Gene3D" id="1.10.10.60">
    <property type="entry name" value="Homeodomain-like"/>
    <property type="match status" value="1"/>
</dbReference>
<dbReference type="RefSeq" id="WP_099909805.1">
    <property type="nucleotide sequence ID" value="NZ_AWWI01000040.1"/>
</dbReference>
<dbReference type="InterPro" id="IPR002197">
    <property type="entry name" value="HTH_Fis"/>
</dbReference>
<dbReference type="SMART" id="SM00382">
    <property type="entry name" value="AAA"/>
    <property type="match status" value="1"/>
</dbReference>
<keyword evidence="5" id="KW-0805">Transcription regulation</keyword>
<dbReference type="PROSITE" id="PS50110">
    <property type="entry name" value="RESPONSE_REGULATORY"/>
    <property type="match status" value="1"/>
</dbReference>
<keyword evidence="2" id="KW-0547">Nucleotide-binding</keyword>
<evidence type="ECO:0000256" key="4">
    <source>
        <dbReference type="ARBA" id="ARBA00023012"/>
    </source>
</evidence>
<dbReference type="GO" id="GO:0006355">
    <property type="term" value="P:regulation of DNA-templated transcription"/>
    <property type="evidence" value="ECO:0007669"/>
    <property type="project" value="InterPro"/>
</dbReference>
<dbReference type="Pfam" id="PF02954">
    <property type="entry name" value="HTH_8"/>
    <property type="match status" value="1"/>
</dbReference>
<dbReference type="SUPFAM" id="SSF52540">
    <property type="entry name" value="P-loop containing nucleoside triphosphate hydrolases"/>
    <property type="match status" value="1"/>
</dbReference>
<feature type="domain" description="Sigma-54 factor interaction" evidence="8">
    <location>
        <begin position="142"/>
        <end position="365"/>
    </location>
</feature>
<dbReference type="GO" id="GO:0043565">
    <property type="term" value="F:sequence-specific DNA binding"/>
    <property type="evidence" value="ECO:0007669"/>
    <property type="project" value="InterPro"/>
</dbReference>
<evidence type="ECO:0000256" key="2">
    <source>
        <dbReference type="ARBA" id="ARBA00022741"/>
    </source>
</evidence>
<dbReference type="Gene3D" id="3.40.50.300">
    <property type="entry name" value="P-loop containing nucleotide triphosphate hydrolases"/>
    <property type="match status" value="1"/>
</dbReference>
<dbReference type="SUPFAM" id="SSF46689">
    <property type="entry name" value="Homeodomain-like"/>
    <property type="match status" value="1"/>
</dbReference>
<dbReference type="InterPro" id="IPR027417">
    <property type="entry name" value="P-loop_NTPase"/>
</dbReference>
<dbReference type="OrthoDB" id="9802388at2"/>
<evidence type="ECO:0000256" key="5">
    <source>
        <dbReference type="ARBA" id="ARBA00023015"/>
    </source>
</evidence>
<dbReference type="InterPro" id="IPR003593">
    <property type="entry name" value="AAA+_ATPase"/>
</dbReference>
<dbReference type="PRINTS" id="PR01590">
    <property type="entry name" value="HTHFIS"/>
</dbReference>
<keyword evidence="11" id="KW-1185">Reference proteome</keyword>
<dbReference type="EMBL" id="AWWI01000040">
    <property type="protein sequence ID" value="PIL21426.1"/>
    <property type="molecule type" value="Genomic_DNA"/>
</dbReference>
<proteinExistence type="predicted"/>
<evidence type="ECO:0000313" key="10">
    <source>
        <dbReference type="EMBL" id="PIL21426.1"/>
    </source>
</evidence>
<keyword evidence="1 7" id="KW-0597">Phosphoprotein</keyword>
<evidence type="ECO:0000256" key="6">
    <source>
        <dbReference type="ARBA" id="ARBA00023163"/>
    </source>
</evidence>
<protein>
    <recommendedName>
        <fullName evidence="12">Fis family transcriptional regulator</fullName>
    </recommendedName>
</protein>
<dbReference type="InterPro" id="IPR002078">
    <property type="entry name" value="Sigma_54_int"/>
</dbReference>
<evidence type="ECO:0000259" key="8">
    <source>
        <dbReference type="PROSITE" id="PS50045"/>
    </source>
</evidence>
<accession>A0A2G8RIK6</accession>
<feature type="domain" description="Response regulatory" evidence="9">
    <location>
        <begin position="5"/>
        <end position="119"/>
    </location>
</feature>
<dbReference type="Gene3D" id="1.10.8.60">
    <property type="match status" value="1"/>
</dbReference>
<dbReference type="Pfam" id="PF00158">
    <property type="entry name" value="Sigma54_activat"/>
    <property type="match status" value="1"/>
</dbReference>
<evidence type="ECO:0008006" key="12">
    <source>
        <dbReference type="Google" id="ProtNLM"/>
    </source>
</evidence>
<evidence type="ECO:0000256" key="3">
    <source>
        <dbReference type="ARBA" id="ARBA00022840"/>
    </source>
</evidence>
<dbReference type="SUPFAM" id="SSF52172">
    <property type="entry name" value="CheY-like"/>
    <property type="match status" value="1"/>
</dbReference>
<dbReference type="PANTHER" id="PTHR32071:SF57">
    <property type="entry name" value="C4-DICARBOXYLATE TRANSPORT TRANSCRIPTIONAL REGULATORY PROTEIN DCTD"/>
    <property type="match status" value="1"/>
</dbReference>
<dbReference type="SMART" id="SM00448">
    <property type="entry name" value="REC"/>
    <property type="match status" value="1"/>
</dbReference>
<dbReference type="Pfam" id="PF25601">
    <property type="entry name" value="AAA_lid_14"/>
    <property type="match status" value="1"/>
</dbReference>
<keyword evidence="3" id="KW-0067">ATP-binding</keyword>
<dbReference type="GO" id="GO:0000160">
    <property type="term" value="P:phosphorelay signal transduction system"/>
    <property type="evidence" value="ECO:0007669"/>
    <property type="project" value="UniProtKB-KW"/>
</dbReference>
<dbReference type="Pfam" id="PF00072">
    <property type="entry name" value="Response_reg"/>
    <property type="match status" value="1"/>
</dbReference>
<dbReference type="GO" id="GO:0005524">
    <property type="term" value="F:ATP binding"/>
    <property type="evidence" value="ECO:0007669"/>
    <property type="project" value="UniProtKB-KW"/>
</dbReference>
<dbReference type="InterPro" id="IPR011006">
    <property type="entry name" value="CheY-like_superfamily"/>
</dbReference>
<evidence type="ECO:0000313" key="11">
    <source>
        <dbReference type="Proteomes" id="UP000231259"/>
    </source>
</evidence>
<dbReference type="Proteomes" id="UP000231259">
    <property type="component" value="Unassembled WGS sequence"/>
</dbReference>
<keyword evidence="6" id="KW-0804">Transcription</keyword>
<evidence type="ECO:0000256" key="1">
    <source>
        <dbReference type="ARBA" id="ARBA00022553"/>
    </source>
</evidence>